<evidence type="ECO:0000256" key="9">
    <source>
        <dbReference type="SAM" id="Phobius"/>
    </source>
</evidence>
<dbReference type="Pfam" id="PF02632">
    <property type="entry name" value="BioY"/>
    <property type="match status" value="1"/>
</dbReference>
<feature type="transmembrane region" description="Helical" evidence="9">
    <location>
        <begin position="7"/>
        <end position="24"/>
    </location>
</feature>
<evidence type="ECO:0000256" key="4">
    <source>
        <dbReference type="ARBA" id="ARBA00022475"/>
    </source>
</evidence>
<dbReference type="PATRIC" id="fig|1122146.4.peg.382"/>
<keyword evidence="6 9" id="KW-1133">Transmembrane helix</keyword>
<sequence length="185" mass="20047">MKMKTKDLTQIAFMIAIIVILGFIPPLPLGFIPVPIIFQNMGVMLAGLLLGKKKGTWAVVGFVLLGIVGVPVFTGGRSIIPVITGPTAGYVLAWLVTPYLIGRGVELMQAKDKMVLQWISVVVAGVLFVDLCGSIWLSVYTKMPLMQAILGNTVFIPGDLIKATLAVVVVKALVHNQRMRMLLNY</sequence>
<dbReference type="Proteomes" id="UP000051500">
    <property type="component" value="Unassembled WGS sequence"/>
</dbReference>
<dbReference type="STRING" id="1122146.IV53_GL000370"/>
<dbReference type="GO" id="GO:0015225">
    <property type="term" value="F:biotin transmembrane transporter activity"/>
    <property type="evidence" value="ECO:0007669"/>
    <property type="project" value="UniProtKB-UniRule"/>
</dbReference>
<dbReference type="PANTHER" id="PTHR34295:SF4">
    <property type="entry name" value="BIOTIN TRANSPORTER BIOY-RELATED"/>
    <property type="match status" value="1"/>
</dbReference>
<evidence type="ECO:0000256" key="2">
    <source>
        <dbReference type="ARBA" id="ARBA00010692"/>
    </source>
</evidence>
<comment type="caution">
    <text evidence="10">The sequence shown here is derived from an EMBL/GenBank/DDBJ whole genome shotgun (WGS) entry which is preliminary data.</text>
</comment>
<dbReference type="PIRSF" id="PIRSF016661">
    <property type="entry name" value="BioY"/>
    <property type="match status" value="1"/>
</dbReference>
<keyword evidence="11" id="KW-1185">Reference proteome</keyword>
<evidence type="ECO:0000256" key="7">
    <source>
        <dbReference type="ARBA" id="ARBA00023136"/>
    </source>
</evidence>
<comment type="similarity">
    <text evidence="2 8">Belongs to the BioY family.</text>
</comment>
<evidence type="ECO:0000256" key="3">
    <source>
        <dbReference type="ARBA" id="ARBA00022448"/>
    </source>
</evidence>
<keyword evidence="7 8" id="KW-0472">Membrane</keyword>
<dbReference type="EMBL" id="JQBZ01000025">
    <property type="protein sequence ID" value="KRN88406.1"/>
    <property type="molecule type" value="Genomic_DNA"/>
</dbReference>
<dbReference type="Gene3D" id="1.10.1760.20">
    <property type="match status" value="1"/>
</dbReference>
<dbReference type="InterPro" id="IPR003784">
    <property type="entry name" value="BioY"/>
</dbReference>
<keyword evidence="4 8" id="KW-1003">Cell membrane</keyword>
<evidence type="ECO:0000256" key="8">
    <source>
        <dbReference type="PIRNR" id="PIRNR016661"/>
    </source>
</evidence>
<evidence type="ECO:0000256" key="6">
    <source>
        <dbReference type="ARBA" id="ARBA00022989"/>
    </source>
</evidence>
<name>A0A0R2KKW2_9LACO</name>
<accession>A0A0R2KKW2</accession>
<dbReference type="GO" id="GO:0005886">
    <property type="term" value="C:plasma membrane"/>
    <property type="evidence" value="ECO:0007669"/>
    <property type="project" value="UniProtKB-SubCell"/>
</dbReference>
<keyword evidence="5 9" id="KW-0812">Transmembrane</keyword>
<evidence type="ECO:0000313" key="10">
    <source>
        <dbReference type="EMBL" id="KRN88406.1"/>
    </source>
</evidence>
<dbReference type="eggNOG" id="COG1268">
    <property type="taxonomic scope" value="Bacteria"/>
</dbReference>
<feature type="transmembrane region" description="Helical" evidence="9">
    <location>
        <begin position="79"/>
        <end position="102"/>
    </location>
</feature>
<proteinExistence type="inferred from homology"/>
<evidence type="ECO:0000256" key="5">
    <source>
        <dbReference type="ARBA" id="ARBA00022692"/>
    </source>
</evidence>
<gene>
    <name evidence="10" type="ORF">IV53_GL000370</name>
</gene>
<feature type="transmembrane region" description="Helical" evidence="9">
    <location>
        <begin position="30"/>
        <end position="50"/>
    </location>
</feature>
<protein>
    <recommendedName>
        <fullName evidence="8">Biotin transporter</fullName>
    </recommendedName>
</protein>
<evidence type="ECO:0000313" key="11">
    <source>
        <dbReference type="Proteomes" id="UP000051500"/>
    </source>
</evidence>
<feature type="transmembrane region" description="Helical" evidence="9">
    <location>
        <begin position="114"/>
        <end position="137"/>
    </location>
</feature>
<evidence type="ECO:0000256" key="1">
    <source>
        <dbReference type="ARBA" id="ARBA00004651"/>
    </source>
</evidence>
<comment type="subcellular location">
    <subcellularLocation>
        <location evidence="1 8">Cell membrane</location>
        <topology evidence="1 8">Multi-pass membrane protein</topology>
    </subcellularLocation>
</comment>
<dbReference type="AlphaFoldDB" id="A0A0R2KKW2"/>
<organism evidence="10 11">
    <name type="scientific">Ligilactobacillus ceti DSM 22408</name>
    <dbReference type="NCBI Taxonomy" id="1122146"/>
    <lineage>
        <taxon>Bacteria</taxon>
        <taxon>Bacillati</taxon>
        <taxon>Bacillota</taxon>
        <taxon>Bacilli</taxon>
        <taxon>Lactobacillales</taxon>
        <taxon>Lactobacillaceae</taxon>
        <taxon>Ligilactobacillus</taxon>
    </lineage>
</organism>
<reference evidence="10 11" key="1">
    <citation type="journal article" date="2015" name="Genome Announc.">
        <title>Expanding the biotechnology potential of lactobacilli through comparative genomics of 213 strains and associated genera.</title>
        <authorList>
            <person name="Sun Z."/>
            <person name="Harris H.M."/>
            <person name="McCann A."/>
            <person name="Guo C."/>
            <person name="Argimon S."/>
            <person name="Zhang W."/>
            <person name="Yang X."/>
            <person name="Jeffery I.B."/>
            <person name="Cooney J.C."/>
            <person name="Kagawa T.F."/>
            <person name="Liu W."/>
            <person name="Song Y."/>
            <person name="Salvetti E."/>
            <person name="Wrobel A."/>
            <person name="Rasinkangas P."/>
            <person name="Parkhill J."/>
            <person name="Rea M.C."/>
            <person name="O'Sullivan O."/>
            <person name="Ritari J."/>
            <person name="Douillard F.P."/>
            <person name="Paul Ross R."/>
            <person name="Yang R."/>
            <person name="Briner A.E."/>
            <person name="Felis G.E."/>
            <person name="de Vos W.M."/>
            <person name="Barrangou R."/>
            <person name="Klaenhammer T.R."/>
            <person name="Caufield P.W."/>
            <person name="Cui Y."/>
            <person name="Zhang H."/>
            <person name="O'Toole P.W."/>
        </authorList>
    </citation>
    <scope>NUCLEOTIDE SEQUENCE [LARGE SCALE GENOMIC DNA]</scope>
    <source>
        <strain evidence="10 11">DSM 22408</strain>
    </source>
</reference>
<feature type="transmembrane region" description="Helical" evidence="9">
    <location>
        <begin position="57"/>
        <end position="73"/>
    </location>
</feature>
<feature type="transmembrane region" description="Helical" evidence="9">
    <location>
        <begin position="149"/>
        <end position="174"/>
    </location>
</feature>
<dbReference type="PANTHER" id="PTHR34295">
    <property type="entry name" value="BIOTIN TRANSPORTER BIOY"/>
    <property type="match status" value="1"/>
</dbReference>
<keyword evidence="3 8" id="KW-0813">Transport</keyword>